<feature type="region of interest" description="Disordered" evidence="4">
    <location>
        <begin position="356"/>
        <end position="377"/>
    </location>
</feature>
<dbReference type="Gene3D" id="1.10.565.10">
    <property type="entry name" value="Retinoid X Receptor"/>
    <property type="match status" value="1"/>
</dbReference>
<keyword evidence="2" id="KW-0804">Transcription</keyword>
<dbReference type="Proteomes" id="UP000502823">
    <property type="component" value="Unassembled WGS sequence"/>
</dbReference>
<evidence type="ECO:0000256" key="2">
    <source>
        <dbReference type="ARBA" id="ARBA00023163"/>
    </source>
</evidence>
<dbReference type="InterPro" id="IPR000536">
    <property type="entry name" value="Nucl_hrmn_rcpt_lig-bd"/>
</dbReference>
<evidence type="ECO:0000313" key="6">
    <source>
        <dbReference type="EMBL" id="GFG38901.1"/>
    </source>
</evidence>
<keyword evidence="7" id="KW-1185">Reference proteome</keyword>
<evidence type="ECO:0000256" key="4">
    <source>
        <dbReference type="SAM" id="MobiDB-lite"/>
    </source>
</evidence>
<dbReference type="InterPro" id="IPR035500">
    <property type="entry name" value="NHR-like_dom_sf"/>
</dbReference>
<reference evidence="7" key="1">
    <citation type="submission" date="2020-01" db="EMBL/GenBank/DDBJ databases">
        <title>Draft genome sequence of the Termite Coptotermes fromosanus.</title>
        <authorList>
            <person name="Itakura S."/>
            <person name="Yosikawa Y."/>
            <person name="Umezawa K."/>
        </authorList>
    </citation>
    <scope>NUCLEOTIDE SEQUENCE [LARGE SCALE GENOMIC DNA]</scope>
</reference>
<name>A0A6L2Q1Y2_COPFO</name>
<sequence length="455" mass="50034">SNTVRHPMQSVSGPFVGETLRNLCLRWVSTSRLSPSTFVSLLFQLVYEEALFRLVAAVPGSSRDPSGGRGNTCAKPRRRAAAWWTRRTATNVEPVDCATVQHERGPRNSTLRRQMALFYKEPNSPPPGDLAGALGVASVPPLLQPTAPHPPVLDLALPKVPRPEPPHPLLQTPTFFCSPAAIAATAALPKVKVYKRFVSCMDYTALNDAAEELTLLRPSVSTSSFPLGLTLPSPFPSHTTETLCESAARLLFMNVKWAKNVPAFASLNFNDQLLLLEQSWAELFVLGAAQYLLPLELGQLVSYRGALAHRDSERTLALLHEVKAFQDTLTKFKQLHVDPHEYACLRAIILFRTNDVDSGSSSSSSTKSNRPGTNDRTLVDPAAVATIQDHTQLTLNKYIVTAHPGQPLRFGKLLLLLPTLRTVSAATIEELFFRKTIGDIPIERIICDMYKTSNI</sequence>
<keyword evidence="3" id="KW-0675">Receptor</keyword>
<gene>
    <name evidence="6" type="ORF">Cfor_05876</name>
</gene>
<dbReference type="InParanoid" id="A0A6L2Q1Y2"/>
<feature type="compositionally biased region" description="Low complexity" evidence="4">
    <location>
        <begin position="358"/>
        <end position="368"/>
    </location>
</feature>
<feature type="non-terminal residue" evidence="6">
    <location>
        <position position="1"/>
    </location>
</feature>
<dbReference type="SMART" id="SM00430">
    <property type="entry name" value="HOLI"/>
    <property type="match status" value="1"/>
</dbReference>
<feature type="domain" description="NR LBD" evidence="5">
    <location>
        <begin position="209"/>
        <end position="453"/>
    </location>
</feature>
<dbReference type="AlphaFoldDB" id="A0A6L2Q1Y2"/>
<accession>A0A6L2Q1Y2</accession>
<evidence type="ECO:0000259" key="5">
    <source>
        <dbReference type="PROSITE" id="PS51843"/>
    </source>
</evidence>
<dbReference type="PANTHER" id="PTHR24083">
    <property type="entry name" value="NUCLEAR HORMONE RECEPTOR"/>
    <property type="match status" value="1"/>
</dbReference>
<dbReference type="Pfam" id="PF00104">
    <property type="entry name" value="Hormone_recep"/>
    <property type="match status" value="1"/>
</dbReference>
<organism evidence="6 7">
    <name type="scientific">Coptotermes formosanus</name>
    <name type="common">Formosan subterranean termite</name>
    <dbReference type="NCBI Taxonomy" id="36987"/>
    <lineage>
        <taxon>Eukaryota</taxon>
        <taxon>Metazoa</taxon>
        <taxon>Ecdysozoa</taxon>
        <taxon>Arthropoda</taxon>
        <taxon>Hexapoda</taxon>
        <taxon>Insecta</taxon>
        <taxon>Pterygota</taxon>
        <taxon>Neoptera</taxon>
        <taxon>Polyneoptera</taxon>
        <taxon>Dictyoptera</taxon>
        <taxon>Blattodea</taxon>
        <taxon>Blattoidea</taxon>
        <taxon>Termitoidae</taxon>
        <taxon>Rhinotermitidae</taxon>
        <taxon>Coptotermes</taxon>
    </lineage>
</organism>
<dbReference type="PROSITE" id="PS51843">
    <property type="entry name" value="NR_LBD"/>
    <property type="match status" value="1"/>
</dbReference>
<evidence type="ECO:0000256" key="1">
    <source>
        <dbReference type="ARBA" id="ARBA00023015"/>
    </source>
</evidence>
<comment type="caution">
    <text evidence="6">The sequence shown here is derived from an EMBL/GenBank/DDBJ whole genome shotgun (WGS) entry which is preliminary data.</text>
</comment>
<evidence type="ECO:0000256" key="3">
    <source>
        <dbReference type="ARBA" id="ARBA00023170"/>
    </source>
</evidence>
<keyword evidence="1" id="KW-0805">Transcription regulation</keyword>
<proteinExistence type="predicted"/>
<dbReference type="EMBL" id="BLKM01000834">
    <property type="protein sequence ID" value="GFG38901.1"/>
    <property type="molecule type" value="Genomic_DNA"/>
</dbReference>
<dbReference type="InterPro" id="IPR001723">
    <property type="entry name" value="Nuclear_hrmn_rcpt"/>
</dbReference>
<dbReference type="SUPFAM" id="SSF48508">
    <property type="entry name" value="Nuclear receptor ligand-binding domain"/>
    <property type="match status" value="1"/>
</dbReference>
<protein>
    <recommendedName>
        <fullName evidence="5">NR LBD domain-containing protein</fullName>
    </recommendedName>
</protein>
<dbReference type="OrthoDB" id="10045640at2759"/>
<dbReference type="PRINTS" id="PR00398">
    <property type="entry name" value="STRDHORMONER"/>
</dbReference>
<dbReference type="InterPro" id="IPR050274">
    <property type="entry name" value="Nuclear_hormone_rcpt_NR2"/>
</dbReference>
<evidence type="ECO:0000313" key="7">
    <source>
        <dbReference type="Proteomes" id="UP000502823"/>
    </source>
</evidence>
<dbReference type="FunFam" id="1.10.565.10:FF:000019">
    <property type="entry name" value="Nuclear receptor subfamily 2 group E member 1"/>
    <property type="match status" value="1"/>
</dbReference>